<dbReference type="VEuPathDB" id="VectorBase:PHUM308700"/>
<dbReference type="EnsemblMetazoa" id="PHUM308700-RA">
    <property type="protein sequence ID" value="PHUM308700-PA"/>
    <property type="gene ID" value="PHUM308700"/>
</dbReference>
<protein>
    <recommendedName>
        <fullName evidence="8">ABC transporter domain-containing protein</fullName>
    </recommendedName>
</protein>
<dbReference type="OrthoDB" id="6512918at2759"/>
<dbReference type="Pfam" id="PF23321">
    <property type="entry name" value="R1_ABCA1"/>
    <property type="match status" value="1"/>
</dbReference>
<feature type="transmembrane region" description="Helical" evidence="7">
    <location>
        <begin position="79"/>
        <end position="104"/>
    </location>
</feature>
<dbReference type="PROSITE" id="PS00211">
    <property type="entry name" value="ABC_TRANSPORTER_1"/>
    <property type="match status" value="1"/>
</dbReference>
<evidence type="ECO:0000259" key="8">
    <source>
        <dbReference type="PROSITE" id="PS50893"/>
    </source>
</evidence>
<evidence type="ECO:0000256" key="5">
    <source>
        <dbReference type="ARBA" id="ARBA00022989"/>
    </source>
</evidence>
<feature type="transmembrane region" description="Helical" evidence="7">
    <location>
        <begin position="919"/>
        <end position="945"/>
    </location>
</feature>
<dbReference type="GO" id="GO:0005319">
    <property type="term" value="F:lipid transporter activity"/>
    <property type="evidence" value="ECO:0007669"/>
    <property type="project" value="TreeGrafter"/>
</dbReference>
<dbReference type="eggNOG" id="KOG0059">
    <property type="taxonomic scope" value="Eukaryota"/>
</dbReference>
<dbReference type="PROSITE" id="PS50893">
    <property type="entry name" value="ABC_TRANSPORTER_2"/>
    <property type="match status" value="2"/>
</dbReference>
<dbReference type="InterPro" id="IPR017871">
    <property type="entry name" value="ABC_transporter-like_CS"/>
</dbReference>
<dbReference type="SMART" id="SM00382">
    <property type="entry name" value="AAA"/>
    <property type="match status" value="2"/>
</dbReference>
<name>E0VMF5_PEDHC</name>
<evidence type="ECO:0000256" key="1">
    <source>
        <dbReference type="ARBA" id="ARBA00004141"/>
    </source>
</evidence>
<dbReference type="GO" id="GO:0140359">
    <property type="term" value="F:ABC-type transporter activity"/>
    <property type="evidence" value="ECO:0007669"/>
    <property type="project" value="InterPro"/>
</dbReference>
<keyword evidence="3" id="KW-0547">Nucleotide-binding</keyword>
<dbReference type="EMBL" id="DS235307">
    <property type="protein sequence ID" value="EEB14561.1"/>
    <property type="molecule type" value="Genomic_DNA"/>
</dbReference>
<reference evidence="9" key="2">
    <citation type="submission" date="2007-04" db="EMBL/GenBank/DDBJ databases">
        <title>The genome of the human body louse.</title>
        <authorList>
            <consortium name="The Human Body Louse Genome Consortium"/>
            <person name="Kirkness E."/>
            <person name="Walenz B."/>
            <person name="Hass B."/>
            <person name="Bruggner R."/>
            <person name="Strausberg R."/>
        </authorList>
    </citation>
    <scope>NUCLEOTIDE SEQUENCE</scope>
    <source>
        <strain evidence="9">USDA</strain>
    </source>
</reference>
<dbReference type="FunFam" id="3.40.50.300:FF:002470">
    <property type="entry name" value="ABC transporter, putative"/>
    <property type="match status" value="1"/>
</dbReference>
<keyword evidence="2 7" id="KW-0812">Transmembrane</keyword>
<feature type="domain" description="ABC transporter" evidence="8">
    <location>
        <begin position="1110"/>
        <end position="1345"/>
    </location>
</feature>
<dbReference type="EMBL" id="AAZO01003584">
    <property type="status" value="NOT_ANNOTATED_CDS"/>
    <property type="molecule type" value="Genomic_DNA"/>
</dbReference>
<accession>E0VMF5</accession>
<dbReference type="KEGG" id="phu:Phum_PHUM308700"/>
<comment type="subcellular location">
    <subcellularLocation>
        <location evidence="1">Membrane</location>
        <topology evidence="1">Multi-pass membrane protein</topology>
    </subcellularLocation>
</comment>
<dbReference type="InterPro" id="IPR056264">
    <property type="entry name" value="R2_ABCA1-4-like"/>
</dbReference>
<dbReference type="Pfam" id="PF00005">
    <property type="entry name" value="ABC_tran"/>
    <property type="match status" value="2"/>
</dbReference>
<dbReference type="PANTHER" id="PTHR19229:SF250">
    <property type="entry name" value="ABC TRANSPORTER DOMAIN-CONTAINING PROTEIN-RELATED"/>
    <property type="match status" value="1"/>
</dbReference>
<dbReference type="InterPro" id="IPR027417">
    <property type="entry name" value="P-loop_NTPase"/>
</dbReference>
<organism>
    <name type="scientific">Pediculus humanus subsp. corporis</name>
    <name type="common">Body louse</name>
    <dbReference type="NCBI Taxonomy" id="121224"/>
    <lineage>
        <taxon>Eukaryota</taxon>
        <taxon>Metazoa</taxon>
        <taxon>Ecdysozoa</taxon>
        <taxon>Arthropoda</taxon>
        <taxon>Hexapoda</taxon>
        <taxon>Insecta</taxon>
        <taxon>Pterygota</taxon>
        <taxon>Neoptera</taxon>
        <taxon>Paraneoptera</taxon>
        <taxon>Psocodea</taxon>
        <taxon>Troctomorpha</taxon>
        <taxon>Phthiraptera</taxon>
        <taxon>Anoplura</taxon>
        <taxon>Pediculidae</taxon>
        <taxon>Pediculus</taxon>
    </lineage>
</organism>
<sequence length="1441" mass="163811">MINSSNSLNYTLYPTNRVWMFMDALWKHTRGIPRYSIPPLHKIIELQRAIDISFLHFKNISEPKISFENTDFFERTPRIFSIIIYLSWFLALSLMVPPIVSRVIQEKFTGAKELMLMMGVKKWELWIAKFVDSFLLLTISVTFMVLFLYIPLKENSSTLTVSPFILWSVILYGLGGVIIFLFFISCFFEKASLGIFVTEIIWSLSFIFSQFISNLIELPILVKYLICLFPHVTLMNGISIILDFDFYGKDVQFTEKLSGKEDYLSLLEIFLIMSFNTILYSLLTWYLEQVTPSKFGIPKPYGFCFKKSYWFPPKIHNFKTDIALNTVVPDCYEPVPPDLDVGISLQNVSKVYSSSDKAPVIAVNDISINFYAGEISALLGHNGAGKTTTFSIITGLTCPTSGTVLIDGCDLSTNLEEARHSLGLCPQKDMLFNDLTTFQILKFYGVIKGLSFSEANAESLELIEKLKLETVKNTQTCHLSGGQKRKVSLAIALIGGSKVLILDEPTSGMDPEIRREIWEILLNLRGARTILITTHFMEEADALCDRIAIMSCGKIQCYGSSLFLKSKYGRGYVLSIVVNDIEQVEDVTKIIKKHVSTAKFKSQNIRTVSYELPESEIDKFSTLLTELDKKQGEQNIISYGISVATLEDVFLKLRNKSELTENLDSTDSPPYKKLINPSETKPNKVSDFYLYFYQFWALLIKKFIFFKNTYKYYFVYSILPIVLVISTLYFNNNNNETSGKKTDVNKSLPILYSTDLYSPFVVFYNVKNNSAGKTFPEYARSLNLKTEESKNVKKDIHRIFMSDFYNYSRNINLGVEFLPREIHIFHNDEAVHMIPAALNLIHNFALKWKKMNESAITTTVSFKFILKEQFYISPRIPKCSLETIPDFSGIQTLFYFIAPLKEEISGAKEIQLMIAPASVYWLSHLIFDLASFAVYMTVVCLLYGFSPGSEFISLYAGQIFVSLVFWGTGLILLTYLISTLIRNEAGAFSANIIIYIIFTFIINNPITSLGLPTFFQYMHPTCILKVGYSNLCAENYNHYILALLLYSAFLFGLLILKDSKFMSESFHILVNRFVKVEYLNPPKKEDSLVKEEKLLVEKVIDKQDTAGFSLIVNDLKKWYFKSNKLSPAVRGISFTVNEGECFGLLGVNGAGKTSTFKILTGTLSPSYGLIFARSENLSLLNRKRYLLHIGYCPQSGGLISSFKGKELLELFGRLRGITGCQIEMEASKWLEKLELTELADQKCGTYSGGNQRKLSTAISLIGDCPLIFLDEPTSGVDPASRRVMWDVISEIQKRKQSVVLTSHSMDECEALCSRLAIMIEGRFCCLGEITTLKEKFGQGYTVQIKVSCGTADENLKKLKKSFTDTFGTGCNLVDEHLTIHQYFVPKRNTSWSSLFSKLKTLKDEHDFIESYTASETNLEQIFIYLARNQEEEEEGEEEKTC</sequence>
<dbReference type="Gene3D" id="3.40.50.300">
    <property type="entry name" value="P-loop containing nucleotide triphosphate hydrolases"/>
    <property type="match status" value="2"/>
</dbReference>
<dbReference type="FunCoup" id="E0VMF5">
    <property type="interactions" value="315"/>
</dbReference>
<keyword evidence="11" id="KW-1185">Reference proteome</keyword>
<feature type="transmembrane region" description="Helical" evidence="7">
    <location>
        <begin position="1036"/>
        <end position="1056"/>
    </location>
</feature>
<feature type="domain" description="ABC transporter" evidence="8">
    <location>
        <begin position="343"/>
        <end position="577"/>
    </location>
</feature>
<evidence type="ECO:0000256" key="4">
    <source>
        <dbReference type="ARBA" id="ARBA00022840"/>
    </source>
</evidence>
<evidence type="ECO:0000256" key="3">
    <source>
        <dbReference type="ARBA" id="ARBA00022741"/>
    </source>
</evidence>
<keyword evidence="5 7" id="KW-1133">Transmembrane helix</keyword>
<feature type="transmembrane region" description="Helical" evidence="7">
    <location>
        <begin position="125"/>
        <end position="152"/>
    </location>
</feature>
<dbReference type="RefSeq" id="XP_002427299.1">
    <property type="nucleotide sequence ID" value="XM_002427254.1"/>
</dbReference>
<dbReference type="SUPFAM" id="SSF52540">
    <property type="entry name" value="P-loop containing nucleoside triphosphate hydrolases"/>
    <property type="match status" value="2"/>
</dbReference>
<dbReference type="CDD" id="cd03263">
    <property type="entry name" value="ABC_subfamily_A"/>
    <property type="match status" value="2"/>
</dbReference>
<evidence type="ECO:0000313" key="11">
    <source>
        <dbReference type="Proteomes" id="UP000009046"/>
    </source>
</evidence>
<dbReference type="Proteomes" id="UP000009046">
    <property type="component" value="Unassembled WGS sequence"/>
</dbReference>
<gene>
    <name evidence="10" type="primary">8235801</name>
    <name evidence="9" type="ORF">Phum_PHUM308700</name>
</gene>
<dbReference type="STRING" id="121224.E0VMF5"/>
<dbReference type="Pfam" id="PF12698">
    <property type="entry name" value="ABC2_membrane_3"/>
    <property type="match status" value="1"/>
</dbReference>
<dbReference type="InParanoid" id="E0VMF5"/>
<evidence type="ECO:0000256" key="7">
    <source>
        <dbReference type="SAM" id="Phobius"/>
    </source>
</evidence>
<evidence type="ECO:0000313" key="10">
    <source>
        <dbReference type="EnsemblMetazoa" id="PHUM308700-PA"/>
    </source>
</evidence>
<dbReference type="PANTHER" id="PTHR19229">
    <property type="entry name" value="ATP-BINDING CASSETTE TRANSPORTER SUBFAMILY A ABCA"/>
    <property type="match status" value="1"/>
</dbReference>
<proteinExistence type="predicted"/>
<dbReference type="GeneID" id="8235801"/>
<dbReference type="CTD" id="8235801"/>
<dbReference type="FunFam" id="3.40.50.300:FF:000933">
    <property type="entry name" value="ABC transporter A family member 7"/>
    <property type="match status" value="1"/>
</dbReference>
<keyword evidence="4" id="KW-0067">ATP-binding</keyword>
<evidence type="ECO:0000313" key="9">
    <source>
        <dbReference type="EMBL" id="EEB14561.1"/>
    </source>
</evidence>
<dbReference type="GO" id="GO:0016887">
    <property type="term" value="F:ATP hydrolysis activity"/>
    <property type="evidence" value="ECO:0007669"/>
    <property type="project" value="InterPro"/>
</dbReference>
<reference evidence="10" key="3">
    <citation type="submission" date="2021-02" db="UniProtKB">
        <authorList>
            <consortium name="EnsemblMetazoa"/>
        </authorList>
    </citation>
    <scope>IDENTIFICATION</scope>
    <source>
        <strain evidence="10">USDA</strain>
    </source>
</reference>
<dbReference type="HOGENOM" id="CLU_000604_19_1_1"/>
<keyword evidence="6 7" id="KW-0472">Membrane</keyword>
<dbReference type="InterPro" id="IPR026082">
    <property type="entry name" value="ABCA"/>
</dbReference>
<feature type="transmembrane region" description="Helical" evidence="7">
    <location>
        <begin position="195"/>
        <end position="216"/>
    </location>
</feature>
<feature type="transmembrane region" description="Helical" evidence="7">
    <location>
        <begin position="263"/>
        <end position="287"/>
    </location>
</feature>
<dbReference type="GO" id="GO:0005524">
    <property type="term" value="F:ATP binding"/>
    <property type="evidence" value="ECO:0007669"/>
    <property type="project" value="UniProtKB-KW"/>
</dbReference>
<feature type="transmembrane region" description="Helical" evidence="7">
    <location>
        <begin position="712"/>
        <end position="730"/>
    </location>
</feature>
<feature type="transmembrane region" description="Helical" evidence="7">
    <location>
        <begin position="164"/>
        <end position="188"/>
    </location>
</feature>
<dbReference type="GO" id="GO:0016020">
    <property type="term" value="C:membrane"/>
    <property type="evidence" value="ECO:0007669"/>
    <property type="project" value="UniProtKB-SubCell"/>
</dbReference>
<evidence type="ECO:0000256" key="2">
    <source>
        <dbReference type="ARBA" id="ARBA00022692"/>
    </source>
</evidence>
<evidence type="ECO:0000256" key="6">
    <source>
        <dbReference type="ARBA" id="ARBA00023136"/>
    </source>
</evidence>
<feature type="transmembrane region" description="Helical" evidence="7">
    <location>
        <begin position="951"/>
        <end position="973"/>
    </location>
</feature>
<dbReference type="InterPro" id="IPR003593">
    <property type="entry name" value="AAA+_ATPase"/>
</dbReference>
<feature type="transmembrane region" description="Helical" evidence="7">
    <location>
        <begin position="222"/>
        <end position="242"/>
    </location>
</feature>
<feature type="transmembrane region" description="Helical" evidence="7">
    <location>
        <begin position="985"/>
        <end position="1002"/>
    </location>
</feature>
<dbReference type="InterPro" id="IPR003439">
    <property type="entry name" value="ABC_transporter-like_ATP-bd"/>
</dbReference>
<dbReference type="InterPro" id="IPR013525">
    <property type="entry name" value="ABC2_TM"/>
</dbReference>
<reference evidence="9" key="1">
    <citation type="submission" date="2007-04" db="EMBL/GenBank/DDBJ databases">
        <title>Annotation of Pediculus humanus corporis strain USDA.</title>
        <authorList>
            <person name="Kirkness E."/>
            <person name="Hannick L."/>
            <person name="Hass B."/>
            <person name="Bruggner R."/>
            <person name="Lawson D."/>
            <person name="Bidwell S."/>
            <person name="Joardar V."/>
            <person name="Caler E."/>
            <person name="Walenz B."/>
            <person name="Inman J."/>
            <person name="Schobel S."/>
            <person name="Galinsky K."/>
            <person name="Amedeo P."/>
            <person name="Strausberg R."/>
        </authorList>
    </citation>
    <scope>NUCLEOTIDE SEQUENCE</scope>
    <source>
        <strain evidence="9">USDA</strain>
    </source>
</reference>
<dbReference type="OMA" id="WANFSAR"/>